<sequence length="157" mass="18220">MKDMQGLFFIGGSSYWLTNLDILKGYQQMKMAEDCKPLTEFTTHNAVCQWKTMPFCLAGASGTFQREMNCALKSHSEYAQVYMDDLVIFSKTFEEHLTYLRLILTKLDKLGFSVRLEKCTFTAEKMKDLKHVTVEENIDQMKENTYEISQTRHKEGG</sequence>
<dbReference type="Gene3D" id="3.30.70.270">
    <property type="match status" value="1"/>
</dbReference>
<feature type="domain" description="Reverse transcriptase" evidence="1">
    <location>
        <begin position="1"/>
        <end position="134"/>
    </location>
</feature>
<name>A0A4Y2AY10_ARAVE</name>
<dbReference type="Pfam" id="PF00078">
    <property type="entry name" value="RVT_1"/>
    <property type="match status" value="1"/>
</dbReference>
<dbReference type="InterPro" id="IPR043502">
    <property type="entry name" value="DNA/RNA_pol_sf"/>
</dbReference>
<evidence type="ECO:0000313" key="2">
    <source>
        <dbReference type="EMBL" id="GBL84653.1"/>
    </source>
</evidence>
<dbReference type="PANTHER" id="PTHR24559">
    <property type="entry name" value="TRANSPOSON TY3-I GAG-POL POLYPROTEIN"/>
    <property type="match status" value="1"/>
</dbReference>
<dbReference type="InterPro" id="IPR000477">
    <property type="entry name" value="RT_dom"/>
</dbReference>
<dbReference type="EMBL" id="BGPR01000038">
    <property type="protein sequence ID" value="GBL84653.1"/>
    <property type="molecule type" value="Genomic_DNA"/>
</dbReference>
<dbReference type="InterPro" id="IPR053134">
    <property type="entry name" value="RNA-dir_DNA_polymerase"/>
</dbReference>
<protein>
    <submittedName>
        <fullName evidence="2">Retrovirus-related Pol polyprotein from transposon 297</fullName>
    </submittedName>
</protein>
<dbReference type="InterPro" id="IPR043128">
    <property type="entry name" value="Rev_trsase/Diguanyl_cyclase"/>
</dbReference>
<dbReference type="AlphaFoldDB" id="A0A4Y2AY10"/>
<accession>A0A4Y2AY10</accession>
<dbReference type="PROSITE" id="PS50878">
    <property type="entry name" value="RT_POL"/>
    <property type="match status" value="1"/>
</dbReference>
<dbReference type="Gene3D" id="3.10.10.10">
    <property type="entry name" value="HIV Type 1 Reverse Transcriptase, subunit A, domain 1"/>
    <property type="match status" value="1"/>
</dbReference>
<evidence type="ECO:0000259" key="1">
    <source>
        <dbReference type="PROSITE" id="PS50878"/>
    </source>
</evidence>
<organism evidence="2 3">
    <name type="scientific">Araneus ventricosus</name>
    <name type="common">Orbweaver spider</name>
    <name type="synonym">Epeira ventricosa</name>
    <dbReference type="NCBI Taxonomy" id="182803"/>
    <lineage>
        <taxon>Eukaryota</taxon>
        <taxon>Metazoa</taxon>
        <taxon>Ecdysozoa</taxon>
        <taxon>Arthropoda</taxon>
        <taxon>Chelicerata</taxon>
        <taxon>Arachnida</taxon>
        <taxon>Araneae</taxon>
        <taxon>Araneomorphae</taxon>
        <taxon>Entelegynae</taxon>
        <taxon>Araneoidea</taxon>
        <taxon>Araneidae</taxon>
        <taxon>Araneus</taxon>
    </lineage>
</organism>
<dbReference type="SUPFAM" id="SSF56672">
    <property type="entry name" value="DNA/RNA polymerases"/>
    <property type="match status" value="1"/>
</dbReference>
<dbReference type="GO" id="GO:0071897">
    <property type="term" value="P:DNA biosynthetic process"/>
    <property type="evidence" value="ECO:0007669"/>
    <property type="project" value="UniProtKB-ARBA"/>
</dbReference>
<keyword evidence="3" id="KW-1185">Reference proteome</keyword>
<reference evidence="2 3" key="1">
    <citation type="journal article" date="2019" name="Sci. Rep.">
        <title>Orb-weaving spider Araneus ventricosus genome elucidates the spidroin gene catalogue.</title>
        <authorList>
            <person name="Kono N."/>
            <person name="Nakamura H."/>
            <person name="Ohtoshi R."/>
            <person name="Moran D.A.P."/>
            <person name="Shinohara A."/>
            <person name="Yoshida Y."/>
            <person name="Fujiwara M."/>
            <person name="Mori M."/>
            <person name="Tomita M."/>
            <person name="Arakawa K."/>
        </authorList>
    </citation>
    <scope>NUCLEOTIDE SEQUENCE [LARGE SCALE GENOMIC DNA]</scope>
</reference>
<dbReference type="Proteomes" id="UP000499080">
    <property type="component" value="Unassembled WGS sequence"/>
</dbReference>
<gene>
    <name evidence="2" type="primary">pol_941</name>
    <name evidence="2" type="ORF">AVEN_191111_1</name>
</gene>
<proteinExistence type="predicted"/>
<evidence type="ECO:0000313" key="3">
    <source>
        <dbReference type="Proteomes" id="UP000499080"/>
    </source>
</evidence>
<dbReference type="CDD" id="cd01647">
    <property type="entry name" value="RT_LTR"/>
    <property type="match status" value="1"/>
</dbReference>
<comment type="caution">
    <text evidence="2">The sequence shown here is derived from an EMBL/GenBank/DDBJ whole genome shotgun (WGS) entry which is preliminary data.</text>
</comment>
<dbReference type="OrthoDB" id="6435356at2759"/>
<dbReference type="PANTHER" id="PTHR24559:SF444">
    <property type="entry name" value="REVERSE TRANSCRIPTASE DOMAIN-CONTAINING PROTEIN"/>
    <property type="match status" value="1"/>
</dbReference>